<feature type="compositionally biased region" description="Basic and acidic residues" evidence="2">
    <location>
        <begin position="453"/>
        <end position="474"/>
    </location>
</feature>
<feature type="compositionally biased region" description="Polar residues" evidence="2">
    <location>
        <begin position="710"/>
        <end position="720"/>
    </location>
</feature>
<name>A0A1B9GPV1_9TREE</name>
<organism evidence="3 4">
    <name type="scientific">Kwoniella heveanensis BCC8398</name>
    <dbReference type="NCBI Taxonomy" id="1296120"/>
    <lineage>
        <taxon>Eukaryota</taxon>
        <taxon>Fungi</taxon>
        <taxon>Dikarya</taxon>
        <taxon>Basidiomycota</taxon>
        <taxon>Agaricomycotina</taxon>
        <taxon>Tremellomycetes</taxon>
        <taxon>Tremellales</taxon>
        <taxon>Cryptococcaceae</taxon>
        <taxon>Kwoniella</taxon>
    </lineage>
</organism>
<dbReference type="AlphaFoldDB" id="A0A1B9GPV1"/>
<accession>A0A1B9GPV1</accession>
<evidence type="ECO:0000313" key="3">
    <source>
        <dbReference type="EMBL" id="OCF32845.1"/>
    </source>
</evidence>
<dbReference type="EMBL" id="KV700128">
    <property type="protein sequence ID" value="OCF32845.1"/>
    <property type="molecule type" value="Genomic_DNA"/>
</dbReference>
<proteinExistence type="inferred from homology"/>
<dbReference type="Pfam" id="PF09810">
    <property type="entry name" value="Exo5"/>
    <property type="match status" value="3"/>
</dbReference>
<evidence type="ECO:0000313" key="4">
    <source>
        <dbReference type="Proteomes" id="UP000092666"/>
    </source>
</evidence>
<feature type="compositionally biased region" description="Acidic residues" evidence="2">
    <location>
        <begin position="623"/>
        <end position="632"/>
    </location>
</feature>
<dbReference type="InterPro" id="IPR003903">
    <property type="entry name" value="UIM_dom"/>
</dbReference>
<dbReference type="OrthoDB" id="354769at2759"/>
<feature type="compositionally biased region" description="Low complexity" evidence="2">
    <location>
        <begin position="259"/>
        <end position="277"/>
    </location>
</feature>
<dbReference type="GO" id="GO:0005739">
    <property type="term" value="C:mitochondrion"/>
    <property type="evidence" value="ECO:0007669"/>
    <property type="project" value="TreeGrafter"/>
</dbReference>
<feature type="compositionally biased region" description="Basic residues" evidence="2">
    <location>
        <begin position="488"/>
        <end position="497"/>
    </location>
</feature>
<evidence type="ECO:0000256" key="1">
    <source>
        <dbReference type="ARBA" id="ARBA00009797"/>
    </source>
</evidence>
<dbReference type="InterPro" id="IPR019190">
    <property type="entry name" value="EXOV"/>
</dbReference>
<evidence type="ECO:0000256" key="2">
    <source>
        <dbReference type="SAM" id="MobiDB-lite"/>
    </source>
</evidence>
<keyword evidence="4" id="KW-1185">Reference proteome</keyword>
<reference evidence="4" key="2">
    <citation type="submission" date="2013-12" db="EMBL/GenBank/DDBJ databases">
        <title>Evolution of pathogenesis and genome organization in the Tremellales.</title>
        <authorList>
            <person name="Cuomo C."/>
            <person name="Litvintseva A."/>
            <person name="Heitman J."/>
            <person name="Chen Y."/>
            <person name="Sun S."/>
            <person name="Springer D."/>
            <person name="Dromer F."/>
            <person name="Young S."/>
            <person name="Zeng Q."/>
            <person name="Chapman S."/>
            <person name="Gujja S."/>
            <person name="Saif S."/>
            <person name="Birren B."/>
        </authorList>
    </citation>
    <scope>NUCLEOTIDE SEQUENCE [LARGE SCALE GENOMIC DNA]</scope>
    <source>
        <strain evidence="4">BCC8398</strain>
    </source>
</reference>
<evidence type="ECO:0008006" key="5">
    <source>
        <dbReference type="Google" id="ProtNLM"/>
    </source>
</evidence>
<dbReference type="PANTHER" id="PTHR14464">
    <property type="entry name" value="EXONUCLEASE V"/>
    <property type="match status" value="1"/>
</dbReference>
<feature type="compositionally biased region" description="Acidic residues" evidence="2">
    <location>
        <begin position="19"/>
        <end position="32"/>
    </location>
</feature>
<comment type="similarity">
    <text evidence="1">Belongs to the EXO5 family.</text>
</comment>
<feature type="region of interest" description="Disordered" evidence="2">
    <location>
        <begin position="1"/>
        <end position="32"/>
    </location>
</feature>
<gene>
    <name evidence="3" type="ORF">I316_05481</name>
</gene>
<feature type="region of interest" description="Disordered" evidence="2">
    <location>
        <begin position="561"/>
        <end position="666"/>
    </location>
</feature>
<feature type="compositionally biased region" description="Polar residues" evidence="2">
    <location>
        <begin position="587"/>
        <end position="598"/>
    </location>
</feature>
<feature type="compositionally biased region" description="Basic and acidic residues" evidence="2">
    <location>
        <begin position="498"/>
        <end position="512"/>
    </location>
</feature>
<dbReference type="SMART" id="SM00726">
    <property type="entry name" value="UIM"/>
    <property type="match status" value="2"/>
</dbReference>
<sequence length="793" mass="87496">MFQPQTANEKCQPEIDILGQDDGDPSPSSEYDDFPEITYDEELEKTLQHVEFQSQSQTQVVGEKIIDIEDIVRTVSTDAIHSEDMAINLERTADGSLETQAGSDPVVQLSPFAQFRKKGFLSVSDLVGPIWCETQYDYRLRTLPFLPPEKRPDIIKSTAGKEIVVDKVKVEGKEKILRRGEKIHKRLEREIHPEEVKVQTSTRQDVWGLRFLNMLSAVEALLTLGKCREMPIVGFLNDIMIMGIIDEIIREPIDPDPAPTTRSRSTQTSLTSFFSPTKARHQNGNSEGVESRKKTHRLYISDSKTRASDTIPRDEDAVTGKLQVMMYKEMLDTILLCSAPAATRDTGHASSSSGLSKGSSPLPSRNDFSWERMFTHLSLDPEVVFSEVFVIQSRAVVLGNGLRHGAGEARTLNEMISVWEKYVVDLGLGTPLPSGTSKGGGARVLSGTNKGKRREETQSLGRTEDRLELVYRRAEGKKKKVQKEGGTPRHKRRRKGPRNRDTQVPDASHEAKPTTIPVDESGEPPPTQEDSDVELNAAIGAGVADEDERLLQLAISESLKAQPTPVTPPIVESTGKSASPPLFLSAVSPQLLANNDTSGTREELSVSRPSTRASERQYYGDQDSGDDREDDELARAVEMSLNPDLEREEAEAHGAGEQGEEVSVKTTLSQRSVQACSSPISSSVCEGSAVPDTAHTSTHTSSTSQAKKTPMTSKSRNTGAGSIIGKMTFRHSPLILAAHLESVLEFWMGAREPTGVSLEQTSRCGWCEFEQGCEWRAKKAEEIWKSRQTQSRS</sequence>
<dbReference type="GO" id="GO:0036297">
    <property type="term" value="P:interstrand cross-link repair"/>
    <property type="evidence" value="ECO:0007669"/>
    <property type="project" value="TreeGrafter"/>
</dbReference>
<feature type="compositionally biased region" description="Basic and acidic residues" evidence="2">
    <location>
        <begin position="303"/>
        <end position="312"/>
    </location>
</feature>
<feature type="region of interest" description="Disordered" evidence="2">
    <location>
        <begin position="431"/>
        <end position="531"/>
    </location>
</feature>
<feature type="region of interest" description="Disordered" evidence="2">
    <location>
        <begin position="681"/>
        <end position="720"/>
    </location>
</feature>
<feature type="region of interest" description="Disordered" evidence="2">
    <location>
        <begin position="252"/>
        <end position="312"/>
    </location>
</feature>
<dbReference type="GO" id="GO:0045145">
    <property type="term" value="F:single-stranded DNA 5'-3' DNA exonuclease activity"/>
    <property type="evidence" value="ECO:0007669"/>
    <property type="project" value="InterPro"/>
</dbReference>
<protein>
    <recommendedName>
        <fullName evidence="5">Exonuclease V</fullName>
    </recommendedName>
</protein>
<dbReference type="GO" id="GO:0005634">
    <property type="term" value="C:nucleus"/>
    <property type="evidence" value="ECO:0007669"/>
    <property type="project" value="TreeGrafter"/>
</dbReference>
<dbReference type="PANTHER" id="PTHR14464:SF4">
    <property type="entry name" value="EXONUCLEASE V"/>
    <property type="match status" value="1"/>
</dbReference>
<feature type="compositionally biased region" description="Low complexity" evidence="2">
    <location>
        <begin position="693"/>
        <end position="709"/>
    </location>
</feature>
<reference evidence="3 4" key="1">
    <citation type="submission" date="2013-07" db="EMBL/GenBank/DDBJ databases">
        <title>The Genome Sequence of Cryptococcus heveanensis BCC8398.</title>
        <authorList>
            <consortium name="The Broad Institute Genome Sequencing Platform"/>
            <person name="Cuomo C."/>
            <person name="Litvintseva A."/>
            <person name="Chen Y."/>
            <person name="Heitman J."/>
            <person name="Sun S."/>
            <person name="Springer D."/>
            <person name="Dromer F."/>
            <person name="Young S.K."/>
            <person name="Zeng Q."/>
            <person name="Gargeya S."/>
            <person name="Fitzgerald M."/>
            <person name="Abouelleil A."/>
            <person name="Alvarado L."/>
            <person name="Berlin A.M."/>
            <person name="Chapman S.B."/>
            <person name="Dewar J."/>
            <person name="Goldberg J."/>
            <person name="Griggs A."/>
            <person name="Gujja S."/>
            <person name="Hansen M."/>
            <person name="Howarth C."/>
            <person name="Imamovic A."/>
            <person name="Larimer J."/>
            <person name="McCowan C."/>
            <person name="Murphy C."/>
            <person name="Pearson M."/>
            <person name="Priest M."/>
            <person name="Roberts A."/>
            <person name="Saif S."/>
            <person name="Shea T."/>
            <person name="Sykes S."/>
            <person name="Wortman J."/>
            <person name="Nusbaum C."/>
            <person name="Birren B."/>
        </authorList>
    </citation>
    <scope>NUCLEOTIDE SEQUENCE [LARGE SCALE GENOMIC DNA]</scope>
    <source>
        <strain evidence="3 4">BCC8398</strain>
    </source>
</reference>
<dbReference type="Proteomes" id="UP000092666">
    <property type="component" value="Unassembled WGS sequence"/>
</dbReference>